<dbReference type="EMBL" id="GBRH01224113">
    <property type="protein sequence ID" value="JAD73782.1"/>
    <property type="molecule type" value="Transcribed_RNA"/>
</dbReference>
<protein>
    <submittedName>
        <fullName evidence="1">Uncharacterized protein</fullName>
    </submittedName>
</protein>
<dbReference type="AlphaFoldDB" id="A0A0A9CQK0"/>
<sequence>MYHQLYYWFCKGTNQVCQDSSQDLLEQKGKDNCTTCIRLCQGLKVTLSVPCYVRCLVRAATLNPAKC</sequence>
<name>A0A0A9CQK0_ARUDO</name>
<accession>A0A0A9CQK0</accession>
<organism evidence="1">
    <name type="scientific">Arundo donax</name>
    <name type="common">Giant reed</name>
    <name type="synonym">Donax arundinaceus</name>
    <dbReference type="NCBI Taxonomy" id="35708"/>
    <lineage>
        <taxon>Eukaryota</taxon>
        <taxon>Viridiplantae</taxon>
        <taxon>Streptophyta</taxon>
        <taxon>Embryophyta</taxon>
        <taxon>Tracheophyta</taxon>
        <taxon>Spermatophyta</taxon>
        <taxon>Magnoliopsida</taxon>
        <taxon>Liliopsida</taxon>
        <taxon>Poales</taxon>
        <taxon>Poaceae</taxon>
        <taxon>PACMAD clade</taxon>
        <taxon>Arundinoideae</taxon>
        <taxon>Arundineae</taxon>
        <taxon>Arundo</taxon>
    </lineage>
</organism>
<proteinExistence type="predicted"/>
<reference evidence="1" key="2">
    <citation type="journal article" date="2015" name="Data Brief">
        <title>Shoot transcriptome of the giant reed, Arundo donax.</title>
        <authorList>
            <person name="Barrero R.A."/>
            <person name="Guerrero F.D."/>
            <person name="Moolhuijzen P."/>
            <person name="Goolsby J.A."/>
            <person name="Tidwell J."/>
            <person name="Bellgard S.E."/>
            <person name="Bellgard M.I."/>
        </authorList>
    </citation>
    <scope>NUCLEOTIDE SEQUENCE</scope>
    <source>
        <tissue evidence="1">Shoot tissue taken approximately 20 cm above the soil surface</tissue>
    </source>
</reference>
<reference evidence="1" key="1">
    <citation type="submission" date="2014-09" db="EMBL/GenBank/DDBJ databases">
        <authorList>
            <person name="Magalhaes I.L.F."/>
            <person name="Oliveira U."/>
            <person name="Santos F.R."/>
            <person name="Vidigal T.H.D.A."/>
            <person name="Brescovit A.D."/>
            <person name="Santos A.J."/>
        </authorList>
    </citation>
    <scope>NUCLEOTIDE SEQUENCE</scope>
    <source>
        <tissue evidence="1">Shoot tissue taken approximately 20 cm above the soil surface</tissue>
    </source>
</reference>
<evidence type="ECO:0000313" key="1">
    <source>
        <dbReference type="EMBL" id="JAD73782.1"/>
    </source>
</evidence>